<name>A0A8J2JWN5_9HEXA</name>
<comment type="caution">
    <text evidence="2">The sequence shown here is derived from an EMBL/GenBank/DDBJ whole genome shotgun (WGS) entry which is preliminary data.</text>
</comment>
<evidence type="ECO:0000256" key="1">
    <source>
        <dbReference type="SAM" id="Phobius"/>
    </source>
</evidence>
<protein>
    <submittedName>
        <fullName evidence="2">Uncharacterized protein</fullName>
    </submittedName>
</protein>
<accession>A0A8J2JWN5</accession>
<proteinExistence type="predicted"/>
<keyword evidence="1" id="KW-0472">Membrane</keyword>
<dbReference type="EMBL" id="CAJVCH010139050">
    <property type="protein sequence ID" value="CAG7726719.1"/>
    <property type="molecule type" value="Genomic_DNA"/>
</dbReference>
<keyword evidence="1" id="KW-0812">Transmembrane</keyword>
<reference evidence="2" key="1">
    <citation type="submission" date="2021-06" db="EMBL/GenBank/DDBJ databases">
        <authorList>
            <person name="Hodson N. C."/>
            <person name="Mongue J. A."/>
            <person name="Jaron S. K."/>
        </authorList>
    </citation>
    <scope>NUCLEOTIDE SEQUENCE</scope>
</reference>
<evidence type="ECO:0000313" key="3">
    <source>
        <dbReference type="Proteomes" id="UP000708208"/>
    </source>
</evidence>
<sequence>MRAPLVTAGENLNIPVFSLMKSVEGFFIEDWIISGSSACGAEIPLEQRDLINNLVNLLIHNGIKCFSLMSTCAIAFILLNKYRTRVSMEKLLEEMIELKNELIRRKR</sequence>
<keyword evidence="3" id="KW-1185">Reference proteome</keyword>
<evidence type="ECO:0000313" key="2">
    <source>
        <dbReference type="EMBL" id="CAG7726719.1"/>
    </source>
</evidence>
<dbReference type="Proteomes" id="UP000708208">
    <property type="component" value="Unassembled WGS sequence"/>
</dbReference>
<organism evidence="2 3">
    <name type="scientific">Allacma fusca</name>
    <dbReference type="NCBI Taxonomy" id="39272"/>
    <lineage>
        <taxon>Eukaryota</taxon>
        <taxon>Metazoa</taxon>
        <taxon>Ecdysozoa</taxon>
        <taxon>Arthropoda</taxon>
        <taxon>Hexapoda</taxon>
        <taxon>Collembola</taxon>
        <taxon>Symphypleona</taxon>
        <taxon>Sminthuridae</taxon>
        <taxon>Allacma</taxon>
    </lineage>
</organism>
<dbReference type="AlphaFoldDB" id="A0A8J2JWN5"/>
<keyword evidence="1" id="KW-1133">Transmembrane helix</keyword>
<feature type="transmembrane region" description="Helical" evidence="1">
    <location>
        <begin position="58"/>
        <end position="79"/>
    </location>
</feature>
<gene>
    <name evidence="2" type="ORF">AFUS01_LOCUS15610</name>
</gene>